<feature type="region of interest" description="Disordered" evidence="1">
    <location>
        <begin position="1"/>
        <end position="20"/>
    </location>
</feature>
<name>A0A2H4J6J2_9CAUD</name>
<evidence type="ECO:0000313" key="2">
    <source>
        <dbReference type="EMBL" id="ASN67681.1"/>
    </source>
</evidence>
<accession>A0A2H4J6J2</accession>
<organism evidence="2">
    <name type="scientific">uncultured Caudovirales phage</name>
    <dbReference type="NCBI Taxonomy" id="2100421"/>
    <lineage>
        <taxon>Viruses</taxon>
        <taxon>Duplodnaviria</taxon>
        <taxon>Heunggongvirae</taxon>
        <taxon>Uroviricota</taxon>
        <taxon>Caudoviricetes</taxon>
        <taxon>Peduoviridae</taxon>
        <taxon>Maltschvirus</taxon>
        <taxon>Maltschvirus maltsch</taxon>
    </lineage>
</organism>
<protein>
    <submittedName>
        <fullName evidence="2">Uncharacterized protein</fullName>
    </submittedName>
</protein>
<gene>
    <name evidence="2" type="ORF">10S10_13</name>
</gene>
<sequence>MTEQNKKPQTTHDSEQNEDKYSIQHYKGVLTVKCKNFTLHQSEKL</sequence>
<dbReference type="EMBL" id="MF417863">
    <property type="protein sequence ID" value="ASN67681.1"/>
    <property type="molecule type" value="Genomic_DNA"/>
</dbReference>
<evidence type="ECO:0000256" key="1">
    <source>
        <dbReference type="SAM" id="MobiDB-lite"/>
    </source>
</evidence>
<reference evidence="2" key="1">
    <citation type="submission" date="2017-06" db="EMBL/GenBank/DDBJ databases">
        <title>Novel phages from South African skin metaviromes.</title>
        <authorList>
            <person name="van Zyl L.J."/>
            <person name="Abrahams Y."/>
            <person name="Stander E.A."/>
            <person name="Kirby B.M."/>
            <person name="Clavaud C."/>
            <person name="Farcet C."/>
            <person name="Breton L."/>
            <person name="Trindade M.I."/>
        </authorList>
    </citation>
    <scope>NUCLEOTIDE SEQUENCE</scope>
</reference>
<proteinExistence type="predicted"/>